<dbReference type="Pfam" id="PF01262">
    <property type="entry name" value="AlaDh_PNT_C"/>
    <property type="match status" value="1"/>
</dbReference>
<evidence type="ECO:0000259" key="10">
    <source>
        <dbReference type="SMART" id="SM01002"/>
    </source>
</evidence>
<feature type="binding site" evidence="9">
    <location>
        <begin position="266"/>
        <end position="269"/>
    </location>
    <ligand>
        <name>NAD(+)</name>
        <dbReference type="ChEBI" id="CHEBI:57540"/>
    </ligand>
</feature>
<dbReference type="GO" id="GO:0042853">
    <property type="term" value="P:L-alanine catabolic process"/>
    <property type="evidence" value="ECO:0007669"/>
    <property type="project" value="UniProtKB-UniPathway"/>
</dbReference>
<sequence length="371" mass="39691">MRIGVPKEIKNNENRVAMTPAGVVTLNLAGHEVLIENGAGEGSGFTDEDYREAGATIVGTAREAWEADMVMKVKEPVASEYPYFREGLILFTYLHLAPEEELTAALLENKVVGIAYETVQLPNRSLPLLSPMSEVAGRMATQIGAQFLERIHGGKGILLSGVPGVQRGKVTVIGGGMAGANAARVAVGMGAQVTVLDLNPERLRQLDDQFGNDIQTLMSNPLNIAEAVKEADLVVGAVLIPGAKAPKLVTEEMVKAMQPGSVLVDIAIDQGGIFETSDRVTTHDDPTYEKHGVVHYAVANMPGAVPRTSTMALTNVTVPYALQIANKGWKQAALDNEALRKGFNTLEGHITYKAVADDQGREYVPVESLLQ</sequence>
<evidence type="ECO:0000256" key="7">
    <source>
        <dbReference type="PIRSR" id="PIRSR000183-1"/>
    </source>
</evidence>
<keyword evidence="13" id="KW-1185">Reference proteome</keyword>
<dbReference type="InterPro" id="IPR007698">
    <property type="entry name" value="AlaDH/PNT_NAD(H)-bd"/>
</dbReference>
<feature type="binding site" evidence="9">
    <location>
        <begin position="298"/>
        <end position="301"/>
    </location>
    <ligand>
        <name>NAD(+)</name>
        <dbReference type="ChEBI" id="CHEBI:57540"/>
    </ligand>
</feature>
<evidence type="ECO:0000256" key="3">
    <source>
        <dbReference type="ARBA" id="ARBA00012897"/>
    </source>
</evidence>
<evidence type="ECO:0000256" key="9">
    <source>
        <dbReference type="PIRSR" id="PIRSR000183-3"/>
    </source>
</evidence>
<dbReference type="FunFam" id="3.40.50.720:FF:000049">
    <property type="entry name" value="Alanine dehydrogenase"/>
    <property type="match status" value="1"/>
</dbReference>
<dbReference type="PATRIC" id="fig|1235279.3.peg.2076"/>
<dbReference type="GO" id="GO:0005886">
    <property type="term" value="C:plasma membrane"/>
    <property type="evidence" value="ECO:0007669"/>
    <property type="project" value="TreeGrafter"/>
</dbReference>
<feature type="binding site" evidence="8">
    <location>
        <position position="15"/>
    </location>
    <ligand>
        <name>substrate</name>
    </ligand>
</feature>
<name>M7NFX2_9BACL</name>
<evidence type="ECO:0000256" key="1">
    <source>
        <dbReference type="ARBA" id="ARBA00005206"/>
    </source>
</evidence>
<proteinExistence type="inferred from homology"/>
<organism evidence="12 13">
    <name type="scientific">Bhargavaea cecembensis DSE10</name>
    <dbReference type="NCBI Taxonomy" id="1235279"/>
    <lineage>
        <taxon>Bacteria</taxon>
        <taxon>Bacillati</taxon>
        <taxon>Bacillota</taxon>
        <taxon>Bacilli</taxon>
        <taxon>Bacillales</taxon>
        <taxon>Caryophanaceae</taxon>
        <taxon>Bhargavaea</taxon>
    </lineage>
</organism>
<feature type="binding site" evidence="8">
    <location>
        <position position="74"/>
    </location>
    <ligand>
        <name>substrate</name>
    </ligand>
</feature>
<feature type="binding site" evidence="9">
    <location>
        <begin position="238"/>
        <end position="239"/>
    </location>
    <ligand>
        <name>NAD(+)</name>
        <dbReference type="ChEBI" id="CHEBI:57540"/>
    </ligand>
</feature>
<accession>M7NFX2</accession>
<comment type="catalytic activity">
    <reaction evidence="6">
        <text>L-alanine + NAD(+) + H2O = pyruvate + NH4(+) + NADH + H(+)</text>
        <dbReference type="Rhea" id="RHEA:18405"/>
        <dbReference type="ChEBI" id="CHEBI:15361"/>
        <dbReference type="ChEBI" id="CHEBI:15377"/>
        <dbReference type="ChEBI" id="CHEBI:15378"/>
        <dbReference type="ChEBI" id="CHEBI:28938"/>
        <dbReference type="ChEBI" id="CHEBI:57540"/>
        <dbReference type="ChEBI" id="CHEBI:57945"/>
        <dbReference type="ChEBI" id="CHEBI:57972"/>
        <dbReference type="EC" id="1.4.1.1"/>
    </reaction>
</comment>
<dbReference type="PIRSF" id="PIRSF000183">
    <property type="entry name" value="Alanine_dh"/>
    <property type="match status" value="1"/>
</dbReference>
<comment type="caution">
    <text evidence="12">The sequence shown here is derived from an EMBL/GenBank/DDBJ whole genome shotgun (WGS) entry which is preliminary data.</text>
</comment>
<evidence type="ECO:0000313" key="12">
    <source>
        <dbReference type="EMBL" id="EMR06091.1"/>
    </source>
</evidence>
<feature type="binding site" evidence="9">
    <location>
        <position position="197"/>
    </location>
    <ligand>
        <name>NAD(+)</name>
        <dbReference type="ChEBI" id="CHEBI:57540"/>
    </ligand>
</feature>
<comment type="similarity">
    <text evidence="2 6">Belongs to the AlaDH/PNT family.</text>
</comment>
<evidence type="ECO:0000256" key="4">
    <source>
        <dbReference type="ARBA" id="ARBA00023002"/>
    </source>
</evidence>
<evidence type="ECO:0000256" key="2">
    <source>
        <dbReference type="ARBA" id="ARBA00005689"/>
    </source>
</evidence>
<comment type="pathway">
    <text evidence="1">Amino-acid degradation; L-alanine degradation via dehydrogenase pathway; NH(3) and pyruvate from L-alanine: step 1/1.</text>
</comment>
<feature type="active site" description="Proton donor/acceptor" evidence="7">
    <location>
        <position position="95"/>
    </location>
</feature>
<dbReference type="NCBIfam" id="TIGR00518">
    <property type="entry name" value="alaDH"/>
    <property type="match status" value="1"/>
</dbReference>
<evidence type="ECO:0000313" key="13">
    <source>
        <dbReference type="Proteomes" id="UP000011919"/>
    </source>
</evidence>
<dbReference type="SMART" id="SM01002">
    <property type="entry name" value="AlaDh_PNT_C"/>
    <property type="match status" value="1"/>
</dbReference>
<dbReference type="Pfam" id="PF05222">
    <property type="entry name" value="AlaDh_PNT_N"/>
    <property type="match status" value="1"/>
</dbReference>
<evidence type="ECO:0000256" key="6">
    <source>
        <dbReference type="PIRNR" id="PIRNR000183"/>
    </source>
</evidence>
<dbReference type="AlphaFoldDB" id="M7NFX2"/>
<feature type="domain" description="Alanine dehydrogenase/pyridine nucleotide transhydrogenase NAD(H)-binding" evidence="10">
    <location>
        <begin position="148"/>
        <end position="297"/>
    </location>
</feature>
<evidence type="ECO:0000256" key="5">
    <source>
        <dbReference type="ARBA" id="ARBA00023027"/>
    </source>
</evidence>
<feature type="binding site" evidence="9">
    <location>
        <position position="202"/>
    </location>
    <ligand>
        <name>NAD(+)</name>
        <dbReference type="ChEBI" id="CHEBI:57540"/>
    </ligand>
</feature>
<dbReference type="Gene3D" id="3.40.50.720">
    <property type="entry name" value="NAD(P)-binding Rossmann-like Domain"/>
    <property type="match status" value="2"/>
</dbReference>
<feature type="active site" description="Proton donor/acceptor" evidence="7">
    <location>
        <position position="269"/>
    </location>
</feature>
<protein>
    <recommendedName>
        <fullName evidence="3 6">Alanine dehydrogenase</fullName>
        <ecNumber evidence="3 6">1.4.1.1</ecNumber>
    </recommendedName>
</protein>
<evidence type="ECO:0000259" key="11">
    <source>
        <dbReference type="SMART" id="SM01003"/>
    </source>
</evidence>
<dbReference type="STRING" id="1235279.C772_02071"/>
<dbReference type="OrthoDB" id="9804592at2"/>
<feature type="binding site" evidence="9">
    <location>
        <position position="279"/>
    </location>
    <ligand>
        <name>NAD(+)</name>
        <dbReference type="ChEBI" id="CHEBI:57540"/>
    </ligand>
</feature>
<dbReference type="Proteomes" id="UP000011919">
    <property type="component" value="Unassembled WGS sequence"/>
</dbReference>
<dbReference type="UniPathway" id="UPA00527">
    <property type="reaction ID" value="UER00585"/>
</dbReference>
<dbReference type="InterPro" id="IPR008141">
    <property type="entry name" value="Ala_DH"/>
</dbReference>
<reference evidence="12 13" key="1">
    <citation type="journal article" date="2013" name="Genome Announc.">
        <title>Draft Genome Sequence of Bhargavaea cecembensis Strain DSE10T, Isolated from a Deep-Sea Sediment Sample Collected at a Depth of 5,904 m from the Chagos-Laccadive Ridge System in the Indian Ocean.</title>
        <authorList>
            <person name="Shivaji S."/>
            <person name="Ara S."/>
            <person name="Begum Z."/>
            <person name="Ruth M."/>
            <person name="Singh A."/>
            <person name="Kumar Pinnaka A."/>
        </authorList>
    </citation>
    <scope>NUCLEOTIDE SEQUENCE [LARGE SCALE GENOMIC DNA]</scope>
    <source>
        <strain evidence="12 13">DSE10</strain>
    </source>
</reference>
<keyword evidence="4 6" id="KW-0560">Oxidoreductase</keyword>
<dbReference type="PANTHER" id="PTHR42795">
    <property type="entry name" value="ALANINE DEHYDROGENASE"/>
    <property type="match status" value="1"/>
</dbReference>
<dbReference type="SMART" id="SM01003">
    <property type="entry name" value="AlaDh_PNT_N"/>
    <property type="match status" value="1"/>
</dbReference>
<dbReference type="InterPro" id="IPR007886">
    <property type="entry name" value="AlaDH/PNT_N"/>
</dbReference>
<dbReference type="RefSeq" id="WP_008299743.1">
    <property type="nucleotide sequence ID" value="NZ_AOFT01000009.1"/>
</dbReference>
<feature type="binding site" evidence="9">
    <location>
        <position position="219"/>
    </location>
    <ligand>
        <name>NAD(+)</name>
        <dbReference type="ChEBI" id="CHEBI:57540"/>
    </ligand>
</feature>
<dbReference type="SUPFAM" id="SSF51735">
    <property type="entry name" value="NAD(P)-binding Rossmann-fold domains"/>
    <property type="match status" value="1"/>
</dbReference>
<dbReference type="SUPFAM" id="SSF52283">
    <property type="entry name" value="Formate/glycerate dehydrogenase catalytic domain-like"/>
    <property type="match status" value="1"/>
</dbReference>
<keyword evidence="9" id="KW-0547">Nucleotide-binding</keyword>
<evidence type="ECO:0000256" key="8">
    <source>
        <dbReference type="PIRSR" id="PIRSR000183-2"/>
    </source>
</evidence>
<dbReference type="InterPro" id="IPR008143">
    <property type="entry name" value="Ala_DH/PNT_CS2"/>
</dbReference>
<dbReference type="EC" id="1.4.1.1" evidence="3 6"/>
<feature type="binding site" evidence="9">
    <location>
        <position position="133"/>
    </location>
    <ligand>
        <name>NAD(+)</name>
        <dbReference type="ChEBI" id="CHEBI:57540"/>
    </ligand>
</feature>
<gene>
    <name evidence="12" type="primary">ald_2</name>
    <name evidence="12" type="ORF">C772_02071</name>
</gene>
<dbReference type="InterPro" id="IPR036291">
    <property type="entry name" value="NAD(P)-bd_dom_sf"/>
</dbReference>
<dbReference type="PROSITE" id="PS00837">
    <property type="entry name" value="ALADH_PNT_2"/>
    <property type="match status" value="1"/>
</dbReference>
<feature type="domain" description="Alanine dehydrogenase/pyridine nucleotide transhydrogenase N-terminal" evidence="11">
    <location>
        <begin position="4"/>
        <end position="136"/>
    </location>
</feature>
<dbReference type="eggNOG" id="COG0686">
    <property type="taxonomic scope" value="Bacteria"/>
</dbReference>
<dbReference type="GO" id="GO:0000166">
    <property type="term" value="F:nucleotide binding"/>
    <property type="evidence" value="ECO:0007669"/>
    <property type="project" value="UniProtKB-KW"/>
</dbReference>
<dbReference type="CDD" id="cd05305">
    <property type="entry name" value="L-AlaDH"/>
    <property type="match status" value="1"/>
</dbReference>
<dbReference type="EMBL" id="AOFT01000009">
    <property type="protein sequence ID" value="EMR06091.1"/>
    <property type="molecule type" value="Genomic_DNA"/>
</dbReference>
<dbReference type="GO" id="GO:0000286">
    <property type="term" value="F:alanine dehydrogenase activity"/>
    <property type="evidence" value="ECO:0007669"/>
    <property type="project" value="UniProtKB-UniRule"/>
</dbReference>
<dbReference type="PANTHER" id="PTHR42795:SF1">
    <property type="entry name" value="ALANINE DEHYDROGENASE"/>
    <property type="match status" value="1"/>
</dbReference>
<keyword evidence="5 6" id="KW-0520">NAD</keyword>